<dbReference type="AlphaFoldDB" id="G5A527"/>
<sequence>MEGHDWEKLERTVREIRDNTVTARSRATYQNSYCHFLAWLVRNKPHLAPQPFLEALGNTADGSLQQLRTTIKALVTQDRRIVPLDFAADIISELEKRAIGAGTVTYDGLNDAIRACLRDTGVAGLVEKLANAQEPVVEAGGAEAERQMCHFWGGKFRRVPADFGIPAALGMGSNDNSVLTSAPLSPTMYVRVVLFGGDREHEQLLCHAQLLGHLRAQLEVLDVHILVAALAVLVLFS</sequence>
<dbReference type="RefSeq" id="XP_009534637.1">
    <property type="nucleotide sequence ID" value="XM_009536342.1"/>
</dbReference>
<evidence type="ECO:0000313" key="1">
    <source>
        <dbReference type="EMBL" id="EGZ09776.1"/>
    </source>
</evidence>
<dbReference type="GeneID" id="20648913"/>
<evidence type="ECO:0000313" key="2">
    <source>
        <dbReference type="Proteomes" id="UP000002640"/>
    </source>
</evidence>
<proteinExistence type="predicted"/>
<dbReference type="KEGG" id="psoj:PHYSODRAFT_347784"/>
<protein>
    <submittedName>
        <fullName evidence="1">Uncharacterized protein</fullName>
    </submittedName>
</protein>
<organism evidence="1 2">
    <name type="scientific">Phytophthora sojae (strain P6497)</name>
    <name type="common">Soybean stem and root rot agent</name>
    <name type="synonym">Phytophthora megasperma f. sp. glycines</name>
    <dbReference type="NCBI Taxonomy" id="1094619"/>
    <lineage>
        <taxon>Eukaryota</taxon>
        <taxon>Sar</taxon>
        <taxon>Stramenopiles</taxon>
        <taxon>Oomycota</taxon>
        <taxon>Peronosporomycetes</taxon>
        <taxon>Peronosporales</taxon>
        <taxon>Peronosporaceae</taxon>
        <taxon>Phytophthora</taxon>
    </lineage>
</organism>
<accession>G5A527</accession>
<keyword evidence="2" id="KW-1185">Reference proteome</keyword>
<name>G5A527_PHYSP</name>
<dbReference type="InParanoid" id="G5A527"/>
<dbReference type="Proteomes" id="UP000002640">
    <property type="component" value="Unassembled WGS sequence"/>
</dbReference>
<gene>
    <name evidence="1" type="ORF">PHYSODRAFT_347784</name>
</gene>
<dbReference type="EMBL" id="JH159159">
    <property type="protein sequence ID" value="EGZ09776.1"/>
    <property type="molecule type" value="Genomic_DNA"/>
</dbReference>
<reference evidence="1 2" key="1">
    <citation type="journal article" date="2006" name="Science">
        <title>Phytophthora genome sequences uncover evolutionary origins and mechanisms of pathogenesis.</title>
        <authorList>
            <person name="Tyler B.M."/>
            <person name="Tripathy S."/>
            <person name="Zhang X."/>
            <person name="Dehal P."/>
            <person name="Jiang R.H."/>
            <person name="Aerts A."/>
            <person name="Arredondo F.D."/>
            <person name="Baxter L."/>
            <person name="Bensasson D."/>
            <person name="Beynon J.L."/>
            <person name="Chapman J."/>
            <person name="Damasceno C.M."/>
            <person name="Dorrance A.E."/>
            <person name="Dou D."/>
            <person name="Dickerman A.W."/>
            <person name="Dubchak I.L."/>
            <person name="Garbelotto M."/>
            <person name="Gijzen M."/>
            <person name="Gordon S.G."/>
            <person name="Govers F."/>
            <person name="Grunwald N.J."/>
            <person name="Huang W."/>
            <person name="Ivors K.L."/>
            <person name="Jones R.W."/>
            <person name="Kamoun S."/>
            <person name="Krampis K."/>
            <person name="Lamour K.H."/>
            <person name="Lee M.K."/>
            <person name="McDonald W.H."/>
            <person name="Medina M."/>
            <person name="Meijer H.J."/>
            <person name="Nordberg E.K."/>
            <person name="Maclean D.J."/>
            <person name="Ospina-Giraldo M.D."/>
            <person name="Morris P.F."/>
            <person name="Phuntumart V."/>
            <person name="Putnam N.H."/>
            <person name="Rash S."/>
            <person name="Rose J.K."/>
            <person name="Sakihama Y."/>
            <person name="Salamov A.A."/>
            <person name="Savidor A."/>
            <person name="Scheuring C.F."/>
            <person name="Smith B.M."/>
            <person name="Sobral B.W."/>
            <person name="Terry A."/>
            <person name="Torto-Alalibo T.A."/>
            <person name="Win J."/>
            <person name="Xu Z."/>
            <person name="Zhang H."/>
            <person name="Grigoriev I.V."/>
            <person name="Rokhsar D.S."/>
            <person name="Boore J.L."/>
        </authorList>
    </citation>
    <scope>NUCLEOTIDE SEQUENCE [LARGE SCALE GENOMIC DNA]</scope>
    <source>
        <strain evidence="1 2">P6497</strain>
    </source>
</reference>